<comment type="caution">
    <text evidence="4">The sequence shown here is derived from an EMBL/GenBank/DDBJ whole genome shotgun (WGS) entry which is preliminary data.</text>
</comment>
<dbReference type="InterPro" id="IPR001789">
    <property type="entry name" value="Sig_transdc_resp-reg_receiver"/>
</dbReference>
<evidence type="ECO:0000256" key="2">
    <source>
        <dbReference type="PROSITE-ProRule" id="PRU00169"/>
    </source>
</evidence>
<dbReference type="Pfam" id="PF00072">
    <property type="entry name" value="Response_reg"/>
    <property type="match status" value="1"/>
</dbReference>
<dbReference type="CDD" id="cd00156">
    <property type="entry name" value="REC"/>
    <property type="match status" value="1"/>
</dbReference>
<feature type="modified residue" description="4-aspartylphosphate" evidence="2">
    <location>
        <position position="64"/>
    </location>
</feature>
<protein>
    <recommendedName>
        <fullName evidence="3">Response regulatory domain-containing protein</fullName>
    </recommendedName>
</protein>
<dbReference type="Gene3D" id="3.40.50.2300">
    <property type="match status" value="1"/>
</dbReference>
<dbReference type="EMBL" id="PEXW01000014">
    <property type="protein sequence ID" value="PIS40928.1"/>
    <property type="molecule type" value="Genomic_DNA"/>
</dbReference>
<keyword evidence="1 2" id="KW-0597">Phosphoprotein</keyword>
<dbReference type="PANTHER" id="PTHR44591">
    <property type="entry name" value="STRESS RESPONSE REGULATOR PROTEIN 1"/>
    <property type="match status" value="1"/>
</dbReference>
<evidence type="ECO:0000259" key="3">
    <source>
        <dbReference type="PROSITE" id="PS50110"/>
    </source>
</evidence>
<dbReference type="Proteomes" id="UP000236845">
    <property type="component" value="Unassembled WGS sequence"/>
</dbReference>
<dbReference type="PROSITE" id="PS50110">
    <property type="entry name" value="RESPONSE_REGULATORY"/>
    <property type="match status" value="1"/>
</dbReference>
<reference evidence="5" key="1">
    <citation type="submission" date="2017-09" db="EMBL/GenBank/DDBJ databases">
        <title>Depth-based differentiation of microbial function through sediment-hosted aquifers and enrichment of novel symbionts in the deep terrestrial subsurface.</title>
        <authorList>
            <person name="Probst A.J."/>
            <person name="Ladd B."/>
            <person name="Jarett J.K."/>
            <person name="Geller-Mcgrath D.E."/>
            <person name="Sieber C.M.K."/>
            <person name="Emerson J.B."/>
            <person name="Anantharaman K."/>
            <person name="Thomas B.C."/>
            <person name="Malmstrom R."/>
            <person name="Stieglmeier M."/>
            <person name="Klingl A."/>
            <person name="Woyke T."/>
            <person name="Ryan C.M."/>
            <person name="Banfield J.F."/>
        </authorList>
    </citation>
    <scope>NUCLEOTIDE SEQUENCE [LARGE SCALE GENOMIC DNA]</scope>
</reference>
<dbReference type="SUPFAM" id="SSF52172">
    <property type="entry name" value="CheY-like"/>
    <property type="match status" value="1"/>
</dbReference>
<feature type="domain" description="Response regulatory" evidence="3">
    <location>
        <begin position="15"/>
        <end position="131"/>
    </location>
</feature>
<dbReference type="InterPro" id="IPR050595">
    <property type="entry name" value="Bact_response_regulator"/>
</dbReference>
<evidence type="ECO:0000256" key="1">
    <source>
        <dbReference type="ARBA" id="ARBA00022553"/>
    </source>
</evidence>
<dbReference type="AlphaFoldDB" id="A0A2H0YR23"/>
<dbReference type="SMART" id="SM00448">
    <property type="entry name" value="REC"/>
    <property type="match status" value="1"/>
</dbReference>
<dbReference type="InterPro" id="IPR011006">
    <property type="entry name" value="CheY-like_superfamily"/>
</dbReference>
<name>A0A2H0YR23_9BACT</name>
<dbReference type="GO" id="GO:0000160">
    <property type="term" value="P:phosphorelay signal transduction system"/>
    <property type="evidence" value="ECO:0007669"/>
    <property type="project" value="InterPro"/>
</dbReference>
<accession>A0A2H0YR23</accession>
<gene>
    <name evidence="4" type="ORF">COT26_00690</name>
</gene>
<dbReference type="PANTHER" id="PTHR44591:SF3">
    <property type="entry name" value="RESPONSE REGULATORY DOMAIN-CONTAINING PROTEIN"/>
    <property type="match status" value="1"/>
</dbReference>
<organism evidence="4 5">
    <name type="scientific">Candidatus Kerfeldbacteria bacterium CG08_land_8_20_14_0_20_43_14</name>
    <dbReference type="NCBI Taxonomy" id="2014246"/>
    <lineage>
        <taxon>Bacteria</taxon>
        <taxon>Candidatus Kerfeldiibacteriota</taxon>
    </lineage>
</organism>
<sequence length="135" mass="15033">MALSTSTTKEPQKQHVLVVDDDAPVSTLFKKELTALGYSVDVAGNGEEGLLLARTRKPNLIILDLIMPKIGGRELLEKIRADKATFSIPIMIVSHLESNYEQKKCEELGICCYIVKHKSSIQNIINKARLILEKT</sequence>
<evidence type="ECO:0000313" key="4">
    <source>
        <dbReference type="EMBL" id="PIS40928.1"/>
    </source>
</evidence>
<evidence type="ECO:0000313" key="5">
    <source>
        <dbReference type="Proteomes" id="UP000236845"/>
    </source>
</evidence>
<proteinExistence type="predicted"/>